<dbReference type="InterPro" id="IPR022099">
    <property type="entry name" value="DUF3638"/>
</dbReference>
<keyword evidence="6" id="KW-0788">Thiol protease</keyword>
<feature type="compositionally biased region" description="Polar residues" evidence="7">
    <location>
        <begin position="1865"/>
        <end position="1880"/>
    </location>
</feature>
<dbReference type="PANTHER" id="PTHR13367">
    <property type="entry name" value="UBIQUITIN THIOESTERASE"/>
    <property type="match status" value="1"/>
</dbReference>
<feature type="domain" description="DUF6606" evidence="10">
    <location>
        <begin position="41"/>
        <end position="315"/>
    </location>
</feature>
<evidence type="ECO:0000256" key="1">
    <source>
        <dbReference type="ARBA" id="ARBA00000707"/>
    </source>
</evidence>
<feature type="compositionally biased region" description="Acidic residues" evidence="7">
    <location>
        <begin position="3210"/>
        <end position="3221"/>
    </location>
</feature>
<dbReference type="PANTHER" id="PTHR13367:SF32">
    <property type="entry name" value="DUF6606 DOMAIN-CONTAINING PROTEIN"/>
    <property type="match status" value="1"/>
</dbReference>
<name>A0A395SIB9_9HYPO</name>
<dbReference type="Pfam" id="PF12359">
    <property type="entry name" value="DUF3645"/>
    <property type="match status" value="1"/>
</dbReference>
<dbReference type="InterPro" id="IPR046541">
    <property type="entry name" value="DUF6606"/>
</dbReference>
<feature type="domain" description="DUF3645" evidence="9">
    <location>
        <begin position="2398"/>
        <end position="2430"/>
    </location>
</feature>
<comment type="catalytic activity">
    <reaction evidence="1">
        <text>Thiol-dependent hydrolysis of ester, thioester, amide, peptide and isopeptide bonds formed by the C-terminal Gly of ubiquitin (a 76-residue protein attached to proteins as an intracellular targeting signal).</text>
        <dbReference type="EC" id="3.4.19.12"/>
    </reaction>
</comment>
<keyword evidence="4" id="KW-0833">Ubl conjugation pathway</keyword>
<dbReference type="STRING" id="694270.A0A395SIB9"/>
<evidence type="ECO:0000256" key="3">
    <source>
        <dbReference type="ARBA" id="ARBA00022670"/>
    </source>
</evidence>
<dbReference type="SUPFAM" id="SSF52540">
    <property type="entry name" value="P-loop containing nucleoside triphosphate hydrolases"/>
    <property type="match status" value="1"/>
</dbReference>
<evidence type="ECO:0000259" key="10">
    <source>
        <dbReference type="Pfam" id="PF20255"/>
    </source>
</evidence>
<feature type="domain" description="DUF3638" evidence="8">
    <location>
        <begin position="2054"/>
        <end position="2277"/>
    </location>
</feature>
<evidence type="ECO:0000256" key="6">
    <source>
        <dbReference type="ARBA" id="ARBA00022807"/>
    </source>
</evidence>
<dbReference type="OrthoDB" id="3182339at2759"/>
<sequence length="3229" mass="366844">MAERLMSRPLSTQNGVHTRRPQPGKASDQQQERPLSLDEALYNHLALPPHLPHRQDPNLNEIENALTDRLLASVKHLHNLPNNDHSASVWESIRRGLDTTKCIHVGGHVDRTALTRELNALGESDFLVVYARSQNCALYIRRSQDSVLDASVVFEAFETSARNEDILATDNALRWDFPGCAVAVPLDTFREPGFVSNLANFLDNASRETLSEFSAHALKAGTSMPEYRNASEPALISSMLMGILQQNGRRLAPTLLQKMVRDDVIWKNAEKPWKRLPYWLVLRVAISRYLAQRLGGEIGRIEYKFLLAHLLSEFLSHVQRINIGIDRLDFLKKKICRRLVKLDLDSERAQESVTTDRVEYLFSRLSPNIQNAVSKATQFIEASWKQQKFAMTKTIPVLPKQATFEDMRLDLKLSGQYLFKIWKGFSKPVKFELNQRNTVSVAEAAKQHLSSFAREQSKLIKTEMAQNTFCDGCDLSPRITIEKASSFITEYLPQVSVYANIPELKSTMILNIMDLWITMDKAACSLYPTLEEFHPIFRPEMIDVLLLPTVADMKRLHRVQVYLQDRIALCKGSTVSIFDDPVRGSFAHRFYDSSDMSDEMKGLHESIETWATSVRTSKETEWKDKTQEYARLSKSVDESTCVYLVNDNDPFALSIHDDRNCRRCFLKRKMNKMQIQAYEHPLPSDQVVAKAVIFELLCPQTLATYRDVTWTIMSRLAMQAEKGIEPKCWTREYSQLIPFSNNSSMSCSLASVTKPFLTTHYATLRFPVEWDDGRSGVCRPNGLKLTYYDGRSKQWPSRRGRLNFLPHVKLQIPNSLQSTFSQIIQDTSAKSVYGSSSYEIMATASRCPQGINVHEYLAFQTVASGKSRRWLSILTELASSNLNFSNEATVMLLCHLATQCGPLDDTGSTFRLIHQVFRDPSFCMSLLEQLSYRLDSLSANWRETQLMELIITFTIRTLDFSWEAKIPGVVEEATSLLLRERATCVRWFKLLRVESYKLVDAETAQRFQQYALWAAILCKRTFAPLVHGQLVLDGTALEVYIQSSIMLSDNLVVKLETLPQVLQHAIIRDIRLSYRLSELVSESILQNPDAFRLSLQEMWPEEEGCARTFNELKPEPEAPCWISCRSRAGETPDAMEQMVFYNYVQGTLLVDGRPMGLIPREVFRNGVQSDLPGPLVDGCFHWLARLMEIRNLRNGEVLITSKSKPWPDLDFRSFVLNTQDSTCSKRRLYKGTPTKDYVINTYSPLFNRVTRILDSFEDRDQILVYQPEGRNLTVELRRLNLTFHTNKNRLLQSPQLQCQIDENQDAGTWYGLRSKLVCTSLTNPMHRSILVPLGTLTAQSDGCHVAVRFMATGKYGRFNINTTLGRIDCAPEPTLVFTKALIHACTSFILPDPLTGRTGTEEAIQWLQAGISQPWTPLTPPSMNVLQRIAQLTPQRVYYPQDLQVMRTDYYIEKLPLRLQSSAFRPIVDRILEGSATLAIFATKDQAVIEQPELPPAGESHLHKRVVFRQEAVERCLENASSRSRPANRRYTSRDRPTVNNIMHRNVLEITHLIRQWPQNFKTTDALARILSQGGSIGGFVTPLEAISLNEKMKVDILQSWGSLVLLAREAVTDRYRLMYLLGPMSFHLDANMPLLRTVVASAVFTDLNDLQLPQWEEFVHFQPNQTPQLDYLLQLLKPYKVALTEGVAASLGQYSSGKVLRRLQIERAKQESKVEEDCKYFVNHLLSQWPCLEPNVGGLDRSLLVDIGPALEAIRPEWRRLFMNKDLADHLQEVQTILDRRTVDDRYEPPPVPSSEEAYTVRIRGGEFMDLRQLLAKPYSILKAAAEAKSSSMEPRGSKDRPFLSENDFSQHFGNFAWKSHRGTTAGSSTNLRGPSFTKTGAKLFPTGQEVTESTARLRAISQRLGSSKSAVRRRYADDFQQSLSAFERLDTSQRFNGVMQTQDAIISLSHKRIEDEFNAIISALNLPSQLCSQRRIFWLKAGNLWPIVTKSTLLSCLGSVASQGSLFGSGMKKAILNMGVNITKYQREVRLHDLALKKISGRYHEEDSNEGHSNWNPEEYPDWLLLEIESNMMIRPVQIDVALATIYPESGSNSVLQMNMGQGKTSCIIPMAAAALANKKQLVRIIVPKALLQQTAQLLQTRLGGILGRGIRHVPFSRRTPTTERHIRAYHSIHHQMLKSAGVMICQPEHHMSFMLSGRQRLLDEQPQQAGPMIKVQEWLTRVSRDILDESDYTLAVRTQLIYPSGSQTTVDGHPHRWLVTEAVLRLVDNHLYDLSSVFPHSISVIRREGGGFPFVFFLRQDVEDELVRRLTADICQGAGGILPLVEQAMPAKDRVAVKDFITSTRPRPVSIKLVQNLSPDKPSLKQTIYLLRGLLVNRILMMTLKKRWNVEYGLHPQRDPIAVPFHAKGVPSDQSEWGHPDVAILFTCLAFYYDGVNLSQLRQSLEHILKSDDPSTEYDTWTSSTENFPPSLKAWNSINVDDEVQLWEIWRVVRHNGVVVDYFLNNFVFPRHAKQFEVKLQSNGWDIPLSSLGITSENSKNSIDKPLSTGFSGTNDNRTMLPLNIEQQDLHSLHHTSAEVLTYLLHTRNRRCILPHEVMTSNFGRGSEIDLLNCLKSKTIRVLIDAGAQILEMDNITLVGQWLRIDHYALAGLYFDEDNKPWILTKEGRRTPLIASPFVDDLSNCLIYLDEAHTRGTDLRLPADAKGALTLRLGQTKDHTVQAAMRLRQLGTTQSVSFFIPPEVHQSIADLQGKTMHELIDSADVIQWLLDNTCDQIEQLQPLYYSQGMDYCRRMQAALDHPKFSTDKSERKAYVQAIKQDEKQSLQNLYEPKTKSRLPGLNTSNNEILKGFIQELNARRRTFQDTGKAVHASALQEVEQEREVAFEVESVRQVKKPQHYAALSFPGLNASLEGFVRTGRLPADNNYFIHVFRAIAKTSVGRKFKVQSGVTKSKLFETIEFGRTIRPHGDLSMDDFLRPVNWILWSSVAEIAVIIVPEEAEALIPLMRDPSVKVHTHLLVYSAPITRKMLRFNDMSFYSIPPLPSSWKAPGWLQVELGIYSGRLYFEWEEHDSICVLLGIREDTAEDDAEIDGEVLEDRIGLEVGEVSKPTMEQKQLVQTPLTFLQEWLAVRRRGQDFAHSPMGFVSQGKRLKEDHIFFKPAEHFSAQCSDAVAPLPISTPANNHEHQDDGEYGVDDMGANEVCSDSSDDEIEYDESEYGSTSSGG</sequence>
<dbReference type="Pfam" id="PF12340">
    <property type="entry name" value="DUF3638"/>
    <property type="match status" value="1"/>
</dbReference>
<keyword evidence="3" id="KW-0645">Protease</keyword>
<evidence type="ECO:0000256" key="2">
    <source>
        <dbReference type="ARBA" id="ARBA00012759"/>
    </source>
</evidence>
<evidence type="ECO:0000259" key="8">
    <source>
        <dbReference type="Pfam" id="PF12340"/>
    </source>
</evidence>
<feature type="region of interest" description="Disordered" evidence="7">
    <location>
        <begin position="1865"/>
        <end position="1884"/>
    </location>
</feature>
<keyword evidence="12" id="KW-1185">Reference proteome</keyword>
<dbReference type="EC" id="3.4.19.12" evidence="2"/>
<dbReference type="GO" id="GO:0006508">
    <property type="term" value="P:proteolysis"/>
    <property type="evidence" value="ECO:0007669"/>
    <property type="project" value="UniProtKB-KW"/>
</dbReference>
<dbReference type="InterPro" id="IPR051346">
    <property type="entry name" value="OTU_Deubiquitinase"/>
</dbReference>
<proteinExistence type="predicted"/>
<protein>
    <recommendedName>
        <fullName evidence="2">ubiquitinyl hydrolase 1</fullName>
        <ecNumber evidence="2">3.4.19.12</ecNumber>
    </recommendedName>
</protein>
<reference evidence="11 12" key="1">
    <citation type="journal article" date="2018" name="PLoS Pathog.">
        <title>Evolution of structural diversity of trichothecenes, a family of toxins produced by plant pathogenic and entomopathogenic fungi.</title>
        <authorList>
            <person name="Proctor R.H."/>
            <person name="McCormick S.P."/>
            <person name="Kim H.S."/>
            <person name="Cardoza R.E."/>
            <person name="Stanley A.M."/>
            <person name="Lindo L."/>
            <person name="Kelly A."/>
            <person name="Brown D.W."/>
            <person name="Lee T."/>
            <person name="Vaughan M.M."/>
            <person name="Alexander N.J."/>
            <person name="Busman M."/>
            <person name="Gutierrez S."/>
        </authorList>
    </citation>
    <scope>NUCLEOTIDE SEQUENCE [LARGE SCALE GENOMIC DNA]</scope>
    <source>
        <strain evidence="11 12">NRRL 20695</strain>
    </source>
</reference>
<dbReference type="EMBL" id="PXOG01000153">
    <property type="protein sequence ID" value="RGP71857.1"/>
    <property type="molecule type" value="Genomic_DNA"/>
</dbReference>
<dbReference type="Gene3D" id="3.40.50.300">
    <property type="entry name" value="P-loop containing nucleotide triphosphate hydrolases"/>
    <property type="match status" value="1"/>
</dbReference>
<evidence type="ECO:0000313" key="11">
    <source>
        <dbReference type="EMBL" id="RGP71857.1"/>
    </source>
</evidence>
<gene>
    <name evidence="11" type="ORF">FLONG3_6971</name>
</gene>
<feature type="region of interest" description="Disordered" evidence="7">
    <location>
        <begin position="3180"/>
        <end position="3229"/>
    </location>
</feature>
<evidence type="ECO:0000256" key="4">
    <source>
        <dbReference type="ARBA" id="ARBA00022786"/>
    </source>
</evidence>
<accession>A0A395SIB9</accession>
<evidence type="ECO:0000313" key="12">
    <source>
        <dbReference type="Proteomes" id="UP000266234"/>
    </source>
</evidence>
<dbReference type="InterPro" id="IPR027417">
    <property type="entry name" value="P-loop_NTPase"/>
</dbReference>
<evidence type="ECO:0000256" key="7">
    <source>
        <dbReference type="SAM" id="MobiDB-lite"/>
    </source>
</evidence>
<comment type="caution">
    <text evidence="11">The sequence shown here is derived from an EMBL/GenBank/DDBJ whole genome shotgun (WGS) entry which is preliminary data.</text>
</comment>
<feature type="region of interest" description="Disordered" evidence="7">
    <location>
        <begin position="1"/>
        <end position="34"/>
    </location>
</feature>
<keyword evidence="5" id="KW-0378">Hydrolase</keyword>
<dbReference type="Pfam" id="PF20255">
    <property type="entry name" value="DUF6606"/>
    <property type="match status" value="1"/>
</dbReference>
<evidence type="ECO:0000259" key="9">
    <source>
        <dbReference type="Pfam" id="PF12359"/>
    </source>
</evidence>
<dbReference type="InterPro" id="IPR022105">
    <property type="entry name" value="DUF3645"/>
</dbReference>
<organism evidence="11 12">
    <name type="scientific">Fusarium longipes</name>
    <dbReference type="NCBI Taxonomy" id="694270"/>
    <lineage>
        <taxon>Eukaryota</taxon>
        <taxon>Fungi</taxon>
        <taxon>Dikarya</taxon>
        <taxon>Ascomycota</taxon>
        <taxon>Pezizomycotina</taxon>
        <taxon>Sordariomycetes</taxon>
        <taxon>Hypocreomycetidae</taxon>
        <taxon>Hypocreales</taxon>
        <taxon>Nectriaceae</taxon>
        <taxon>Fusarium</taxon>
    </lineage>
</organism>
<evidence type="ECO:0000256" key="5">
    <source>
        <dbReference type="ARBA" id="ARBA00022801"/>
    </source>
</evidence>
<dbReference type="GO" id="GO:0004843">
    <property type="term" value="F:cysteine-type deubiquitinase activity"/>
    <property type="evidence" value="ECO:0007669"/>
    <property type="project" value="UniProtKB-EC"/>
</dbReference>
<dbReference type="Proteomes" id="UP000266234">
    <property type="component" value="Unassembled WGS sequence"/>
</dbReference>